<protein>
    <submittedName>
        <fullName evidence="1">Uncharacterized protein</fullName>
    </submittedName>
</protein>
<comment type="caution">
    <text evidence="1">The sequence shown here is derived from an EMBL/GenBank/DDBJ whole genome shotgun (WGS) entry which is preliminary data.</text>
</comment>
<gene>
    <name evidence="1" type="ORF">Pmi06nite_04340</name>
</gene>
<dbReference type="EMBL" id="BOOO01000002">
    <property type="protein sequence ID" value="GII26992.1"/>
    <property type="molecule type" value="Genomic_DNA"/>
</dbReference>
<keyword evidence="2" id="KW-1185">Reference proteome</keyword>
<dbReference type="Proteomes" id="UP000650628">
    <property type="component" value="Unassembled WGS sequence"/>
</dbReference>
<accession>A0A8J3X3W1</accession>
<proteinExistence type="predicted"/>
<dbReference type="RefSeq" id="WP_203951088.1">
    <property type="nucleotide sequence ID" value="NZ_BOOO01000002.1"/>
</dbReference>
<name>A0A8J3X3W1_9ACTN</name>
<dbReference type="AlphaFoldDB" id="A0A8J3X3W1"/>
<evidence type="ECO:0000313" key="1">
    <source>
        <dbReference type="EMBL" id="GII26992.1"/>
    </source>
</evidence>
<organism evidence="1 2">
    <name type="scientific">Planotetraspora mira</name>
    <dbReference type="NCBI Taxonomy" id="58121"/>
    <lineage>
        <taxon>Bacteria</taxon>
        <taxon>Bacillati</taxon>
        <taxon>Actinomycetota</taxon>
        <taxon>Actinomycetes</taxon>
        <taxon>Streptosporangiales</taxon>
        <taxon>Streptosporangiaceae</taxon>
        <taxon>Planotetraspora</taxon>
    </lineage>
</organism>
<evidence type="ECO:0000313" key="2">
    <source>
        <dbReference type="Proteomes" id="UP000650628"/>
    </source>
</evidence>
<reference evidence="1 2" key="1">
    <citation type="submission" date="2021-01" db="EMBL/GenBank/DDBJ databases">
        <title>Whole genome shotgun sequence of Planotetraspora mira NBRC 15435.</title>
        <authorList>
            <person name="Komaki H."/>
            <person name="Tamura T."/>
        </authorList>
    </citation>
    <scope>NUCLEOTIDE SEQUENCE [LARGE SCALE GENOMIC DNA]</scope>
    <source>
        <strain evidence="1 2">NBRC 15435</strain>
    </source>
</reference>
<sequence length="81" mass="8856">MTYLVGLEDGIDIHVGASFPDQHSTMVRVGGTIVRFLGPTLGATGTDNAESSRTGLNSRGVDDQHRELIWTRSEIVWEPCK</sequence>